<gene>
    <name evidence="3" type="ORF">COU33_00910</name>
</gene>
<dbReference type="InterPro" id="IPR037873">
    <property type="entry name" value="BamE-like"/>
</dbReference>
<evidence type="ECO:0000256" key="2">
    <source>
        <dbReference type="SAM" id="Phobius"/>
    </source>
</evidence>
<evidence type="ECO:0000256" key="1">
    <source>
        <dbReference type="ARBA" id="ARBA00022729"/>
    </source>
</evidence>
<name>A0A2M6W289_9BACT</name>
<dbReference type="EMBL" id="PFBZ01000037">
    <property type="protein sequence ID" value="PIT86845.1"/>
    <property type="molecule type" value="Genomic_DNA"/>
</dbReference>
<reference evidence="4" key="1">
    <citation type="submission" date="2017-09" db="EMBL/GenBank/DDBJ databases">
        <title>Depth-based differentiation of microbial function through sediment-hosted aquifers and enrichment of novel symbionts in the deep terrestrial subsurface.</title>
        <authorList>
            <person name="Probst A.J."/>
            <person name="Ladd B."/>
            <person name="Jarett J.K."/>
            <person name="Geller-Mcgrath D.E."/>
            <person name="Sieber C.M.K."/>
            <person name="Emerson J.B."/>
            <person name="Anantharaman K."/>
            <person name="Thomas B.C."/>
            <person name="Malmstrom R."/>
            <person name="Stieglmeier M."/>
            <person name="Klingl A."/>
            <person name="Woyke T."/>
            <person name="Ryan C.M."/>
            <person name="Banfield J.F."/>
        </authorList>
    </citation>
    <scope>NUCLEOTIDE SEQUENCE [LARGE SCALE GENOMIC DNA]</scope>
</reference>
<accession>A0A2M6W289</accession>
<dbReference type="Proteomes" id="UP000229362">
    <property type="component" value="Unassembled WGS sequence"/>
</dbReference>
<evidence type="ECO:0000313" key="4">
    <source>
        <dbReference type="Proteomes" id="UP000229362"/>
    </source>
</evidence>
<keyword evidence="2" id="KW-0812">Transmembrane</keyword>
<keyword evidence="2" id="KW-1133">Transmembrane helix</keyword>
<comment type="caution">
    <text evidence="3">The sequence shown here is derived from an EMBL/GenBank/DDBJ whole genome shotgun (WGS) entry which is preliminary data.</text>
</comment>
<keyword evidence="2" id="KW-0472">Membrane</keyword>
<dbReference type="Gene3D" id="3.30.1450.10">
    <property type="match status" value="1"/>
</dbReference>
<evidence type="ECO:0000313" key="3">
    <source>
        <dbReference type="EMBL" id="PIT86845.1"/>
    </source>
</evidence>
<feature type="transmembrane region" description="Helical" evidence="2">
    <location>
        <begin position="27"/>
        <end position="47"/>
    </location>
</feature>
<protein>
    <submittedName>
        <fullName evidence="3">Uncharacterized protein</fullName>
    </submittedName>
</protein>
<organism evidence="3 4">
    <name type="scientific">Candidatus Magasanikbacteria bacterium CG10_big_fil_rev_8_21_14_0_10_43_6</name>
    <dbReference type="NCBI Taxonomy" id="1974650"/>
    <lineage>
        <taxon>Bacteria</taxon>
        <taxon>Candidatus Magasanikiibacteriota</taxon>
    </lineage>
</organism>
<dbReference type="AlphaFoldDB" id="A0A2M6W289"/>
<keyword evidence="1" id="KW-0732">Signal</keyword>
<sequence length="126" mass="14164">MAMPQTEPQKQDDMITFKKPFWWRRDVRLAIGIVGALIFAFMLNTMFGGKEQAAKEATAALTEQYEQVEEGMTIAAVQEIMGPGEELSHTTILETETVILVWNDAYYNSATMTFINGKLANKILVN</sequence>
<proteinExistence type="predicted"/>